<dbReference type="RefSeq" id="WP_103237743.1">
    <property type="nucleotide sequence ID" value="NZ_JANJZD010000002.1"/>
</dbReference>
<name>A0A2K4ZAV9_9FIRM</name>
<proteinExistence type="predicted"/>
<sequence length="142" mass="16757">MKIMGIEEKCYLIAPEGLEMDSILEAVRNHMGMRKGSFADQQVNRIFSDLFCNAFDLKSCYRKYYMEEYDSFREFLYQKETLEYDTIDSMELQEGDTVWELRYGINSYSIRDLIGYENENIPLFNQFLEGINVKDKNAGVLT</sequence>
<evidence type="ECO:0000313" key="2">
    <source>
        <dbReference type="Proteomes" id="UP000236311"/>
    </source>
</evidence>
<accession>A0A2K4ZAV9</accession>
<evidence type="ECO:0000313" key="1">
    <source>
        <dbReference type="EMBL" id="SOY27602.1"/>
    </source>
</evidence>
<keyword evidence="2" id="KW-1185">Reference proteome</keyword>
<gene>
    <name evidence="1" type="ORF">AMURIS_00306</name>
</gene>
<protein>
    <submittedName>
        <fullName evidence="1">Uncharacterized protein</fullName>
    </submittedName>
</protein>
<organism evidence="1 2">
    <name type="scientific">Acetatifactor muris</name>
    <dbReference type="NCBI Taxonomy" id="879566"/>
    <lineage>
        <taxon>Bacteria</taxon>
        <taxon>Bacillati</taxon>
        <taxon>Bacillota</taxon>
        <taxon>Clostridia</taxon>
        <taxon>Lachnospirales</taxon>
        <taxon>Lachnospiraceae</taxon>
        <taxon>Acetatifactor</taxon>
    </lineage>
</organism>
<reference evidence="1 2" key="1">
    <citation type="submission" date="2018-01" db="EMBL/GenBank/DDBJ databases">
        <authorList>
            <person name="Gaut B.S."/>
            <person name="Morton B.R."/>
            <person name="Clegg M.T."/>
            <person name="Duvall M.R."/>
        </authorList>
    </citation>
    <scope>NUCLEOTIDE SEQUENCE [LARGE SCALE GENOMIC DNA]</scope>
    <source>
        <strain evidence="1">GP69</strain>
    </source>
</reference>
<dbReference type="AlphaFoldDB" id="A0A2K4ZAV9"/>
<dbReference type="EMBL" id="OFSM01000002">
    <property type="protein sequence ID" value="SOY27602.1"/>
    <property type="molecule type" value="Genomic_DNA"/>
</dbReference>
<dbReference type="Proteomes" id="UP000236311">
    <property type="component" value="Unassembled WGS sequence"/>
</dbReference>
<dbReference type="OrthoDB" id="3034770at2"/>